<keyword evidence="16" id="KW-0675">Receptor</keyword>
<gene>
    <name evidence="16" type="ORF">KCG34_06370</name>
</gene>
<keyword evidence="17" id="KW-1185">Reference proteome</keyword>
<evidence type="ECO:0000256" key="5">
    <source>
        <dbReference type="ARBA" id="ARBA00022692"/>
    </source>
</evidence>
<dbReference type="GO" id="GO:0009279">
    <property type="term" value="C:cell outer membrane"/>
    <property type="evidence" value="ECO:0007669"/>
    <property type="project" value="UniProtKB-SubCell"/>
</dbReference>
<evidence type="ECO:0000256" key="1">
    <source>
        <dbReference type="ARBA" id="ARBA00004571"/>
    </source>
</evidence>
<evidence type="ECO:0000256" key="3">
    <source>
        <dbReference type="ARBA" id="ARBA00022452"/>
    </source>
</evidence>
<dbReference type="Pfam" id="PF07715">
    <property type="entry name" value="Plug"/>
    <property type="match status" value="1"/>
</dbReference>
<dbReference type="KEGG" id="caul:KCG34_06370"/>
<dbReference type="InterPro" id="IPR036942">
    <property type="entry name" value="Beta-barrel_TonB_sf"/>
</dbReference>
<feature type="domain" description="TonB-dependent receptor plug" evidence="15">
    <location>
        <begin position="59"/>
        <end position="170"/>
    </location>
</feature>
<dbReference type="Proteomes" id="UP000676409">
    <property type="component" value="Chromosome"/>
</dbReference>
<dbReference type="GO" id="GO:0006826">
    <property type="term" value="P:iron ion transport"/>
    <property type="evidence" value="ECO:0007669"/>
    <property type="project" value="UniProtKB-KW"/>
</dbReference>
<sequence length="816" mass="89328">MAILETRSAHCQRSRWATFLATSTSAFALAMTANAAQPAQNSKVEEIVVTANRSGAESLQKVAAAISAVNIQQVDQSGAGNLVDLAKFTPSLSITQGAPGYNKFDMRGLTTGPYAGSDTSDRSLVAVYLDDTPISVQGQTPDLRVYDLERVEILRGPQGTLYGASSMAGTIRFVTAKPSLTKTFGSLEVTGGATEHGQGSYSLRGMFNTPLANDQLALRGTIYTGEDGGYIDNIGLRDKKDANRNRSTQGRLALRWRPNDRFTADLSATVEESRAYGLNSVLSGLPAYTTSTNSSEGTSDDLQLFSLNLDYDLGRADLISTTSYTWRRLGYDASIESTIGYFFQDYGTGLPVGPGAYPLFEEPSAYSQEVADSIPAEHFKIDNKIQDVMQEVRLVSKDDGPVKWTVGLFFEHQQRNLYQDIPVPGFDTLSYQNTFYGPFNTPNGLYNSQTVDHAFNPNDIFSGLQNLEERQIAIYTDDTWHVTPKLDLTAGVRYFSFRENYYLFEGGVYGVVNHVPLTLNAVQKADGFNPRFNAAYHVNPDLMIYAEAAKGFRYGGANQPVPIGSSGIAGQCAQELAAYGYSSAPLTFGPDHLWNYSIGEKARLFDGRMTLNADAFYIDWKDVQTRLGLNCSYFFTDNKGAITSKGFEAEATIRLTPELTLSSNLSYTDATANGDLVFTGAFNGDQTPYFPKWIGSVFLFYDRPLGDGKLHAQISYQYRGEEHTTFNDYSTALVNGVLTRTGPSASYAVIPAQNNVGASIAYDFGRYEFGVYGTNLTDGVKITDIVRATYYAPYQAGNLETAARPRSFGVRIKASF</sequence>
<accession>A0A975G2W5</accession>
<dbReference type="AlphaFoldDB" id="A0A975G2W5"/>
<organism evidence="16 17">
    <name type="scientific">Phenylobacterium montanum</name>
    <dbReference type="NCBI Taxonomy" id="2823693"/>
    <lineage>
        <taxon>Bacteria</taxon>
        <taxon>Pseudomonadati</taxon>
        <taxon>Pseudomonadota</taxon>
        <taxon>Alphaproteobacteria</taxon>
        <taxon>Caulobacterales</taxon>
        <taxon>Caulobacteraceae</taxon>
        <taxon>Phenylobacterium</taxon>
    </lineage>
</organism>
<evidence type="ECO:0000256" key="10">
    <source>
        <dbReference type="ARBA" id="ARBA00023237"/>
    </source>
</evidence>
<dbReference type="Gene3D" id="2.40.170.20">
    <property type="entry name" value="TonB-dependent receptor, beta-barrel domain"/>
    <property type="match status" value="1"/>
</dbReference>
<evidence type="ECO:0000256" key="8">
    <source>
        <dbReference type="ARBA" id="ARBA00023077"/>
    </source>
</evidence>
<evidence type="ECO:0000256" key="2">
    <source>
        <dbReference type="ARBA" id="ARBA00022448"/>
    </source>
</evidence>
<evidence type="ECO:0000256" key="6">
    <source>
        <dbReference type="ARBA" id="ARBA00023004"/>
    </source>
</evidence>
<dbReference type="InterPro" id="IPR012910">
    <property type="entry name" value="Plug_dom"/>
</dbReference>
<keyword evidence="4" id="KW-0410">Iron transport</keyword>
<comment type="similarity">
    <text evidence="11 12">Belongs to the TonB-dependent receptor family.</text>
</comment>
<evidence type="ECO:0000259" key="14">
    <source>
        <dbReference type="Pfam" id="PF00593"/>
    </source>
</evidence>
<keyword evidence="10 11" id="KW-0998">Cell outer membrane</keyword>
<dbReference type="Pfam" id="PF00593">
    <property type="entry name" value="TonB_dep_Rec_b-barrel"/>
    <property type="match status" value="1"/>
</dbReference>
<dbReference type="InterPro" id="IPR039426">
    <property type="entry name" value="TonB-dep_rcpt-like"/>
</dbReference>
<keyword evidence="13" id="KW-0732">Signal</keyword>
<keyword evidence="3 11" id="KW-1134">Transmembrane beta strand</keyword>
<dbReference type="SUPFAM" id="SSF56935">
    <property type="entry name" value="Porins"/>
    <property type="match status" value="1"/>
</dbReference>
<keyword evidence="7" id="KW-0406">Ion transport</keyword>
<feature type="chain" id="PRO_5038045318" evidence="13">
    <location>
        <begin position="36"/>
        <end position="816"/>
    </location>
</feature>
<name>A0A975G2W5_9CAUL</name>
<evidence type="ECO:0000256" key="7">
    <source>
        <dbReference type="ARBA" id="ARBA00023065"/>
    </source>
</evidence>
<dbReference type="PANTHER" id="PTHR32552">
    <property type="entry name" value="FERRICHROME IRON RECEPTOR-RELATED"/>
    <property type="match status" value="1"/>
</dbReference>
<keyword evidence="9 11" id="KW-0472">Membrane</keyword>
<evidence type="ECO:0000256" key="4">
    <source>
        <dbReference type="ARBA" id="ARBA00022496"/>
    </source>
</evidence>
<protein>
    <submittedName>
        <fullName evidence="16">TonB-dependent receptor</fullName>
    </submittedName>
</protein>
<evidence type="ECO:0000256" key="13">
    <source>
        <dbReference type="SAM" id="SignalP"/>
    </source>
</evidence>
<keyword evidence="6" id="KW-0408">Iron</keyword>
<dbReference type="EMBL" id="CP073078">
    <property type="protein sequence ID" value="QUD89502.1"/>
    <property type="molecule type" value="Genomic_DNA"/>
</dbReference>
<evidence type="ECO:0000256" key="9">
    <source>
        <dbReference type="ARBA" id="ARBA00023136"/>
    </source>
</evidence>
<evidence type="ECO:0000313" key="17">
    <source>
        <dbReference type="Proteomes" id="UP000676409"/>
    </source>
</evidence>
<keyword evidence="8 12" id="KW-0798">TonB box</keyword>
<comment type="subcellular location">
    <subcellularLocation>
        <location evidence="1 11">Cell outer membrane</location>
        <topology evidence="1 11">Multi-pass membrane protein</topology>
    </subcellularLocation>
</comment>
<feature type="signal peptide" evidence="13">
    <location>
        <begin position="1"/>
        <end position="35"/>
    </location>
</feature>
<proteinExistence type="inferred from homology"/>
<keyword evidence="2 11" id="KW-0813">Transport</keyword>
<reference evidence="16" key="1">
    <citation type="submission" date="2021-04" db="EMBL/GenBank/DDBJ databases">
        <title>The complete genome sequence of Caulobacter sp. S6.</title>
        <authorList>
            <person name="Tang Y."/>
            <person name="Ouyang W."/>
            <person name="Liu Q."/>
            <person name="Huang B."/>
            <person name="Guo Z."/>
            <person name="Lei P."/>
        </authorList>
    </citation>
    <scope>NUCLEOTIDE SEQUENCE</scope>
    <source>
        <strain evidence="16">S6</strain>
    </source>
</reference>
<dbReference type="PROSITE" id="PS52016">
    <property type="entry name" value="TONB_DEPENDENT_REC_3"/>
    <property type="match status" value="1"/>
</dbReference>
<dbReference type="RefSeq" id="WP_211939554.1">
    <property type="nucleotide sequence ID" value="NZ_CP073078.1"/>
</dbReference>
<dbReference type="InterPro" id="IPR000531">
    <property type="entry name" value="Beta-barrel_TonB"/>
</dbReference>
<feature type="domain" description="TonB-dependent receptor-like beta-barrel" evidence="14">
    <location>
        <begin position="402"/>
        <end position="776"/>
    </location>
</feature>
<evidence type="ECO:0000256" key="11">
    <source>
        <dbReference type="PROSITE-ProRule" id="PRU01360"/>
    </source>
</evidence>
<evidence type="ECO:0000256" key="12">
    <source>
        <dbReference type="RuleBase" id="RU003357"/>
    </source>
</evidence>
<dbReference type="PANTHER" id="PTHR32552:SF81">
    <property type="entry name" value="TONB-DEPENDENT OUTER MEMBRANE RECEPTOR"/>
    <property type="match status" value="1"/>
</dbReference>
<evidence type="ECO:0000313" key="16">
    <source>
        <dbReference type="EMBL" id="QUD89502.1"/>
    </source>
</evidence>
<keyword evidence="5 11" id="KW-0812">Transmembrane</keyword>
<evidence type="ECO:0000259" key="15">
    <source>
        <dbReference type="Pfam" id="PF07715"/>
    </source>
</evidence>